<dbReference type="SUPFAM" id="SSF53300">
    <property type="entry name" value="vWA-like"/>
    <property type="match status" value="1"/>
</dbReference>
<dbReference type="InterPro" id="IPR021908">
    <property type="entry name" value="YfbK_C"/>
</dbReference>
<dbReference type="SMART" id="SM00327">
    <property type="entry name" value="VWA"/>
    <property type="match status" value="1"/>
</dbReference>
<dbReference type="PROSITE" id="PS51257">
    <property type="entry name" value="PROKAR_LIPOPROTEIN"/>
    <property type="match status" value="1"/>
</dbReference>
<protein>
    <submittedName>
        <fullName evidence="2">von Willebrand factor type A domain-containing protein</fullName>
    </submittedName>
</protein>
<gene>
    <name evidence="2" type="ORF">J5Y10_07005</name>
</gene>
<dbReference type="Pfam" id="PF00092">
    <property type="entry name" value="VWA"/>
    <property type="match status" value="1"/>
</dbReference>
<dbReference type="AlphaFoldDB" id="A0A940S6Z4"/>
<evidence type="ECO:0000259" key="1">
    <source>
        <dbReference type="PROSITE" id="PS50234"/>
    </source>
</evidence>
<dbReference type="PANTHER" id="PTHR10579:SF43">
    <property type="entry name" value="ZINC FINGER (C3HC4-TYPE RING FINGER) FAMILY PROTEIN"/>
    <property type="match status" value="1"/>
</dbReference>
<comment type="caution">
    <text evidence="2">The sequence shown here is derived from an EMBL/GenBank/DDBJ whole genome shotgun (WGS) entry which is preliminary data.</text>
</comment>
<evidence type="ECO:0000313" key="2">
    <source>
        <dbReference type="EMBL" id="MBP0492523.1"/>
    </source>
</evidence>
<keyword evidence="3" id="KW-1185">Reference proteome</keyword>
<reference evidence="2" key="1">
    <citation type="submission" date="2021-03" db="EMBL/GenBank/DDBJ databases">
        <authorList>
            <person name="So Y."/>
        </authorList>
    </citation>
    <scope>NUCLEOTIDE SEQUENCE</scope>
    <source>
        <strain evidence="2">SG15</strain>
    </source>
</reference>
<dbReference type="Gene3D" id="3.40.50.410">
    <property type="entry name" value="von Willebrand factor, type A domain"/>
    <property type="match status" value="1"/>
</dbReference>
<dbReference type="Pfam" id="PF12034">
    <property type="entry name" value="YfbK_C"/>
    <property type="match status" value="1"/>
</dbReference>
<dbReference type="PANTHER" id="PTHR10579">
    <property type="entry name" value="CALCIUM-ACTIVATED CHLORIDE CHANNEL REGULATOR"/>
    <property type="match status" value="1"/>
</dbReference>
<dbReference type="Proteomes" id="UP000677537">
    <property type="component" value="Unassembled WGS sequence"/>
</dbReference>
<evidence type="ECO:0000313" key="3">
    <source>
        <dbReference type="Proteomes" id="UP000677537"/>
    </source>
</evidence>
<proteinExistence type="predicted"/>
<sequence length="554" mass="59236">MKAWDRVALAALLGVVACEGGPPGTASSAGRAAPVAMPAPAPTPAPSFPAAVPAPARPIVLRSVRASDSSALPDPSRFSNAEESAYVLVAQEPVSTFSMSADTLSYAVAKRAINEGYLPPAQAIRPEEFVNAFRYEYAAPSSRERPFEPTVSVFPAPWDATKRLLQVGLRTYAALRAARPKLNLVFLVDVSGSMSPPDRLELVRKALGLLLPQLRPEDRISLVTYANGSRTVLDSVPGDRQEKIRAALAALNAAGGTGGAQGLQTAYELAAKNFDPGAVNRVVLATDGDFNLGPSSPQALEELITARRRTGVYLTTLGVGLDNLNDRTLNTLAKAGNGISIYAANLEDARRALVEDFSANIVPVADDVKLQVEFNPAQVSQYRLIGYETRALRREDFNNDRVDAGEVGSDRAVTALYEFVPAGAEAAAPIEPLRYADPRRPAATDRRSAELAFLRIRYKLPGEARSRLIERAVTPADALTRFEDASVDARFATAVAGFAQALRRSRYLGEWGLPQAEAVAAGARGEDADGRRAEFVSLVRLAQALQPQGAVRRP</sequence>
<name>A0A940S6Z4_9PROT</name>
<organism evidence="2 3">
    <name type="scientific">Roseomonas indoligenes</name>
    <dbReference type="NCBI Taxonomy" id="2820811"/>
    <lineage>
        <taxon>Bacteria</taxon>
        <taxon>Pseudomonadati</taxon>
        <taxon>Pseudomonadota</taxon>
        <taxon>Alphaproteobacteria</taxon>
        <taxon>Acetobacterales</taxon>
        <taxon>Roseomonadaceae</taxon>
        <taxon>Roseomonas</taxon>
    </lineage>
</organism>
<dbReference type="Pfam" id="PF12450">
    <property type="entry name" value="vWF_A"/>
    <property type="match status" value="1"/>
</dbReference>
<dbReference type="InterPro" id="IPR036465">
    <property type="entry name" value="vWFA_dom_sf"/>
</dbReference>
<dbReference type="PROSITE" id="PS50234">
    <property type="entry name" value="VWFA"/>
    <property type="match status" value="1"/>
</dbReference>
<accession>A0A940S6Z4</accession>
<dbReference type="EMBL" id="JAGIZA010000003">
    <property type="protein sequence ID" value="MBP0492523.1"/>
    <property type="molecule type" value="Genomic_DNA"/>
</dbReference>
<dbReference type="InterPro" id="IPR002035">
    <property type="entry name" value="VWF_A"/>
</dbReference>
<dbReference type="InterPro" id="IPR022156">
    <property type="entry name" value="Uncharacterised_YfbK_N"/>
</dbReference>
<dbReference type="InterPro" id="IPR051266">
    <property type="entry name" value="CLCR"/>
</dbReference>
<dbReference type="RefSeq" id="WP_209372120.1">
    <property type="nucleotide sequence ID" value="NZ_JAGIZA010000003.1"/>
</dbReference>
<feature type="domain" description="VWFA" evidence="1">
    <location>
        <begin position="183"/>
        <end position="361"/>
    </location>
</feature>